<dbReference type="Gene3D" id="3.40.50.150">
    <property type="entry name" value="Vaccinia Virus protein VP39"/>
    <property type="match status" value="1"/>
</dbReference>
<accession>A0A1H6C2B5</accession>
<evidence type="ECO:0000313" key="1">
    <source>
        <dbReference type="EMBL" id="SEG67099.1"/>
    </source>
</evidence>
<keyword evidence="2" id="KW-1185">Reference proteome</keyword>
<proteinExistence type="predicted"/>
<dbReference type="EMBL" id="FNVO01000008">
    <property type="protein sequence ID" value="SEG67099.1"/>
    <property type="molecule type" value="Genomic_DNA"/>
</dbReference>
<dbReference type="Proteomes" id="UP000236723">
    <property type="component" value="Unassembled WGS sequence"/>
</dbReference>
<reference evidence="2" key="1">
    <citation type="submission" date="2016-10" db="EMBL/GenBank/DDBJ databases">
        <authorList>
            <person name="Varghese N."/>
            <person name="Submissions S."/>
        </authorList>
    </citation>
    <scope>NUCLEOTIDE SEQUENCE [LARGE SCALE GENOMIC DNA]</scope>
    <source>
        <strain evidence="2">DSM 43163</strain>
    </source>
</reference>
<dbReference type="SUPFAM" id="SSF53335">
    <property type="entry name" value="S-adenosyl-L-methionine-dependent methyltransferases"/>
    <property type="match status" value="1"/>
</dbReference>
<evidence type="ECO:0000313" key="2">
    <source>
        <dbReference type="Proteomes" id="UP000236723"/>
    </source>
</evidence>
<dbReference type="OrthoDB" id="7273451at2"/>
<protein>
    <recommendedName>
        <fullName evidence="3">Methyltransferase domain-containing protein</fullName>
    </recommendedName>
</protein>
<name>A0A1H6C2B5_9ACTN</name>
<dbReference type="AlphaFoldDB" id="A0A1H6C2B5"/>
<dbReference type="RefSeq" id="WP_103939386.1">
    <property type="nucleotide sequence ID" value="NZ_FNVO01000008.1"/>
</dbReference>
<evidence type="ECO:0008006" key="3">
    <source>
        <dbReference type="Google" id="ProtNLM"/>
    </source>
</evidence>
<organism evidence="1 2">
    <name type="scientific">Thermomonospora echinospora</name>
    <dbReference type="NCBI Taxonomy" id="1992"/>
    <lineage>
        <taxon>Bacteria</taxon>
        <taxon>Bacillati</taxon>
        <taxon>Actinomycetota</taxon>
        <taxon>Actinomycetes</taxon>
        <taxon>Streptosporangiales</taxon>
        <taxon>Thermomonosporaceae</taxon>
        <taxon>Thermomonospora</taxon>
    </lineage>
</organism>
<dbReference type="InterPro" id="IPR029063">
    <property type="entry name" value="SAM-dependent_MTases_sf"/>
</dbReference>
<gene>
    <name evidence="1" type="ORF">SAMN04489712_108253</name>
</gene>
<sequence>MTVQENAREKNAPGFTPEWLALREGADAAARAPELLDPLRAHLAAAPPPAGGLVIRDLGCGTGAMGRWLAGRLPGPQHWILHDRDPGLLALAATGIGGPAGDGGPITVTAERRDVTRLGPDELAGTSLVTASALLDLLTAEEVNALAAACTPVRCPALLTISVVGRVELDPADPLDAEIATAFNAHQRRVAGGRCLLGPDAVGAAAAAFARRGAEVRTRSSPWRLDAAQAALTAQWLRGWVGAACEQRPDLAPQGHAYLRRRLRACAEGSLRVVVHHEDLLALPAPEAGARR</sequence>